<comment type="caution">
    <text evidence="2">The sequence shown here is derived from an EMBL/GenBank/DDBJ whole genome shotgun (WGS) entry which is preliminary data.</text>
</comment>
<feature type="transmembrane region" description="Helical" evidence="1">
    <location>
        <begin position="9"/>
        <end position="27"/>
    </location>
</feature>
<sequence length="120" mass="13264">MKTASLAKQLLHAEGLGLLLIAVLGYAWQGFAWWQFALALFAPDLAMLGYLWGPKVGSICYNLAHVTLVPLSFLALGVVNNWRVGLQIGLIWLAHIGLDRMLGYGLKYPTQFKDTHLGRV</sequence>
<keyword evidence="3" id="KW-1185">Reference proteome</keyword>
<evidence type="ECO:0000313" key="2">
    <source>
        <dbReference type="EMBL" id="KPL85209.1"/>
    </source>
</evidence>
<name>A0A0P6XZ13_9CHLR</name>
<keyword evidence="1" id="KW-0472">Membrane</keyword>
<reference evidence="2 3" key="1">
    <citation type="submission" date="2015-07" db="EMBL/GenBank/DDBJ databases">
        <title>Whole genome sequence of Herpetosiphon geysericola DSM 7119.</title>
        <authorList>
            <person name="Hemp J."/>
            <person name="Ward L.M."/>
            <person name="Pace L.A."/>
            <person name="Fischer W.W."/>
        </authorList>
    </citation>
    <scope>NUCLEOTIDE SEQUENCE [LARGE SCALE GENOMIC DNA]</scope>
    <source>
        <strain evidence="2 3">DSM 7119</strain>
    </source>
</reference>
<accession>A0A0P6XZ13</accession>
<dbReference type="EMBL" id="LGKP01000025">
    <property type="protein sequence ID" value="KPL85209.1"/>
    <property type="molecule type" value="Genomic_DNA"/>
</dbReference>
<gene>
    <name evidence="2" type="ORF">SE18_16080</name>
</gene>
<keyword evidence="1" id="KW-0812">Transmembrane</keyword>
<dbReference type="RefSeq" id="WP_054535485.1">
    <property type="nucleotide sequence ID" value="NZ_LGKP01000025.1"/>
</dbReference>
<organism evidence="2 3">
    <name type="scientific">Herpetosiphon geysericola</name>
    <dbReference type="NCBI Taxonomy" id="70996"/>
    <lineage>
        <taxon>Bacteria</taxon>
        <taxon>Bacillati</taxon>
        <taxon>Chloroflexota</taxon>
        <taxon>Chloroflexia</taxon>
        <taxon>Herpetosiphonales</taxon>
        <taxon>Herpetosiphonaceae</taxon>
        <taxon>Herpetosiphon</taxon>
    </lineage>
</organism>
<evidence type="ECO:0000313" key="3">
    <source>
        <dbReference type="Proteomes" id="UP000050277"/>
    </source>
</evidence>
<dbReference type="OrthoDB" id="9813911at2"/>
<keyword evidence="1" id="KW-1133">Transmembrane helix</keyword>
<evidence type="ECO:0000256" key="1">
    <source>
        <dbReference type="SAM" id="Phobius"/>
    </source>
</evidence>
<feature type="transmembrane region" description="Helical" evidence="1">
    <location>
        <begin position="59"/>
        <end position="78"/>
    </location>
</feature>
<protein>
    <submittedName>
        <fullName evidence="2">Membrane protein</fullName>
    </submittedName>
</protein>
<dbReference type="InterPro" id="IPR025356">
    <property type="entry name" value="DUF4260"/>
</dbReference>
<proteinExistence type="predicted"/>
<dbReference type="STRING" id="70996.SE18_16080"/>
<dbReference type="Proteomes" id="UP000050277">
    <property type="component" value="Unassembled WGS sequence"/>
</dbReference>
<dbReference type="PATRIC" id="fig|70996.4.peg.83"/>
<dbReference type="Pfam" id="PF14079">
    <property type="entry name" value="DUF4260"/>
    <property type="match status" value="1"/>
</dbReference>
<dbReference type="AlphaFoldDB" id="A0A0P6XZ13"/>